<evidence type="ECO:0000256" key="15">
    <source>
        <dbReference type="ARBA" id="ARBA00032932"/>
    </source>
</evidence>
<feature type="transmembrane region" description="Helical" evidence="17">
    <location>
        <begin position="262"/>
        <end position="282"/>
    </location>
</feature>
<keyword evidence="11 17" id="KW-0472">Membrane</keyword>
<sequence>MLILELLKSFFLGVVEGITEWLPISSTGHLILVDEFIKLNVSTEFMDMYRYVIQLGAILAVLVLFFHKLNPFSSRKSALQKNRTWSLWGKVVLACIPSAVVGLPLNDWMDEHLMNPWVVAAALIVYGVGFLLIENRRQAPTLRRTEELTWQTALFIGLFQTLSIIPGTSRSGATILGAIILGCARPVAAEFSFFLAIPTMVGVSVLKLGKFFAEKLAAGQALFTGEEAAILAVGFVVSFVVSMLCIRFLMDFVKKHDFKPFGWYRIVLGVLVLLFFGIRAAAGLS</sequence>
<evidence type="ECO:0000256" key="12">
    <source>
        <dbReference type="ARBA" id="ARBA00023251"/>
    </source>
</evidence>
<comment type="function">
    <text evidence="17">Catalyzes the dephosphorylation of undecaprenyl diphosphate (UPP). Confers resistance to bacitracin.</text>
</comment>
<evidence type="ECO:0000313" key="19">
    <source>
        <dbReference type="Proteomes" id="UP001440599"/>
    </source>
</evidence>
<dbReference type="EC" id="3.6.1.27" evidence="3 17"/>
<dbReference type="HAMAP" id="MF_01006">
    <property type="entry name" value="Undec_diphosphatase"/>
    <property type="match status" value="1"/>
</dbReference>
<keyword evidence="6 17" id="KW-0812">Transmembrane</keyword>
<evidence type="ECO:0000256" key="5">
    <source>
        <dbReference type="ARBA" id="ARBA00022475"/>
    </source>
</evidence>
<feature type="transmembrane region" description="Helical" evidence="17">
    <location>
        <begin position="117"/>
        <end position="133"/>
    </location>
</feature>
<protein>
    <recommendedName>
        <fullName evidence="4 17">Undecaprenyl-diphosphatase</fullName>
        <ecNumber evidence="3 17">3.6.1.27</ecNumber>
    </recommendedName>
    <alternativeName>
        <fullName evidence="15 17">Bacitracin resistance protein</fullName>
    </alternativeName>
    <alternativeName>
        <fullName evidence="14 17">Undecaprenyl pyrophosphate phosphatase</fullName>
    </alternativeName>
</protein>
<name>A0ABV1ENY4_9FIRM</name>
<keyword evidence="5 17" id="KW-1003">Cell membrane</keyword>
<dbReference type="GO" id="GO:0050380">
    <property type="term" value="F:undecaprenyl-diphosphatase activity"/>
    <property type="evidence" value="ECO:0007669"/>
    <property type="project" value="UniProtKB-EC"/>
</dbReference>
<feature type="transmembrane region" description="Helical" evidence="17">
    <location>
        <begin position="48"/>
        <end position="66"/>
    </location>
</feature>
<evidence type="ECO:0000256" key="10">
    <source>
        <dbReference type="ARBA" id="ARBA00022989"/>
    </source>
</evidence>
<accession>A0ABV1ENY4</accession>
<comment type="caution">
    <text evidence="18">The sequence shown here is derived from an EMBL/GenBank/DDBJ whole genome shotgun (WGS) entry which is preliminary data.</text>
</comment>
<evidence type="ECO:0000256" key="13">
    <source>
        <dbReference type="ARBA" id="ARBA00023316"/>
    </source>
</evidence>
<dbReference type="RefSeq" id="WP_349139886.1">
    <property type="nucleotide sequence ID" value="NZ_JBBMFT010000003.1"/>
</dbReference>
<keyword evidence="19" id="KW-1185">Reference proteome</keyword>
<keyword evidence="10 17" id="KW-1133">Transmembrane helix</keyword>
<keyword evidence="8 17" id="KW-0133">Cell shape</keyword>
<keyword evidence="9 17" id="KW-0573">Peptidoglycan synthesis</keyword>
<dbReference type="Proteomes" id="UP001440599">
    <property type="component" value="Unassembled WGS sequence"/>
</dbReference>
<comment type="catalytic activity">
    <reaction evidence="16 17">
        <text>di-trans,octa-cis-undecaprenyl diphosphate + H2O = di-trans,octa-cis-undecaprenyl phosphate + phosphate + H(+)</text>
        <dbReference type="Rhea" id="RHEA:28094"/>
        <dbReference type="ChEBI" id="CHEBI:15377"/>
        <dbReference type="ChEBI" id="CHEBI:15378"/>
        <dbReference type="ChEBI" id="CHEBI:43474"/>
        <dbReference type="ChEBI" id="CHEBI:58405"/>
        <dbReference type="ChEBI" id="CHEBI:60392"/>
        <dbReference type="EC" id="3.6.1.27"/>
    </reaction>
</comment>
<evidence type="ECO:0000256" key="2">
    <source>
        <dbReference type="ARBA" id="ARBA00010621"/>
    </source>
</evidence>
<dbReference type="PANTHER" id="PTHR30622">
    <property type="entry name" value="UNDECAPRENYL-DIPHOSPHATASE"/>
    <property type="match status" value="1"/>
</dbReference>
<dbReference type="NCBIfam" id="NF001390">
    <property type="entry name" value="PRK00281.1-4"/>
    <property type="match status" value="1"/>
</dbReference>
<evidence type="ECO:0000256" key="8">
    <source>
        <dbReference type="ARBA" id="ARBA00022960"/>
    </source>
</evidence>
<evidence type="ECO:0000256" key="6">
    <source>
        <dbReference type="ARBA" id="ARBA00022692"/>
    </source>
</evidence>
<evidence type="ECO:0000256" key="3">
    <source>
        <dbReference type="ARBA" id="ARBA00012374"/>
    </source>
</evidence>
<evidence type="ECO:0000256" key="17">
    <source>
        <dbReference type="HAMAP-Rule" id="MF_01006"/>
    </source>
</evidence>
<evidence type="ECO:0000256" key="4">
    <source>
        <dbReference type="ARBA" id="ARBA00021581"/>
    </source>
</evidence>
<dbReference type="EMBL" id="JBBMFT010000003">
    <property type="protein sequence ID" value="MEQ2456292.1"/>
    <property type="molecule type" value="Genomic_DNA"/>
</dbReference>
<evidence type="ECO:0000256" key="7">
    <source>
        <dbReference type="ARBA" id="ARBA00022801"/>
    </source>
</evidence>
<organism evidence="18 19">
    <name type="scientific">Flavonifractor hominis</name>
    <dbReference type="NCBI Taxonomy" id="3133178"/>
    <lineage>
        <taxon>Bacteria</taxon>
        <taxon>Bacillati</taxon>
        <taxon>Bacillota</taxon>
        <taxon>Clostridia</taxon>
        <taxon>Eubacteriales</taxon>
        <taxon>Oscillospiraceae</taxon>
        <taxon>Flavonifractor</taxon>
    </lineage>
</organism>
<comment type="subcellular location">
    <subcellularLocation>
        <location evidence="1 17">Cell membrane</location>
        <topology evidence="1 17">Multi-pass membrane protein</topology>
    </subcellularLocation>
</comment>
<feature type="transmembrane region" description="Helical" evidence="17">
    <location>
        <begin position="187"/>
        <end position="208"/>
    </location>
</feature>
<feature type="transmembrane region" description="Helical" evidence="17">
    <location>
        <begin position="87"/>
        <end position="105"/>
    </location>
</feature>
<reference evidence="18 19" key="1">
    <citation type="submission" date="2024-03" db="EMBL/GenBank/DDBJ databases">
        <title>Human intestinal bacterial collection.</title>
        <authorList>
            <person name="Pauvert C."/>
            <person name="Hitch T.C.A."/>
            <person name="Clavel T."/>
        </authorList>
    </citation>
    <scope>NUCLEOTIDE SEQUENCE [LARGE SCALE GENOMIC DNA]</scope>
    <source>
        <strain evidence="18 19">CLA-AP-H34</strain>
    </source>
</reference>
<comment type="similarity">
    <text evidence="2 17">Belongs to the UppP family.</text>
</comment>
<evidence type="ECO:0000256" key="1">
    <source>
        <dbReference type="ARBA" id="ARBA00004651"/>
    </source>
</evidence>
<dbReference type="PANTHER" id="PTHR30622:SF3">
    <property type="entry name" value="UNDECAPRENYL-DIPHOSPHATASE"/>
    <property type="match status" value="1"/>
</dbReference>
<evidence type="ECO:0000256" key="11">
    <source>
        <dbReference type="ARBA" id="ARBA00023136"/>
    </source>
</evidence>
<gene>
    <name evidence="17" type="primary">uppP</name>
    <name evidence="18" type="ORF">WMO45_07135</name>
</gene>
<evidence type="ECO:0000313" key="18">
    <source>
        <dbReference type="EMBL" id="MEQ2456292.1"/>
    </source>
</evidence>
<evidence type="ECO:0000256" key="14">
    <source>
        <dbReference type="ARBA" id="ARBA00032707"/>
    </source>
</evidence>
<comment type="miscellaneous">
    <text evidence="17">Bacitracin is thought to be involved in the inhibition of peptidoglycan synthesis by sequestering undecaprenyl diphosphate, thereby reducing the pool of lipid carrier available.</text>
</comment>
<evidence type="ECO:0000256" key="16">
    <source>
        <dbReference type="ARBA" id="ARBA00047594"/>
    </source>
</evidence>
<keyword evidence="12 17" id="KW-0046">Antibiotic resistance</keyword>
<dbReference type="NCBIfam" id="NF001389">
    <property type="entry name" value="PRK00281.1-2"/>
    <property type="match status" value="1"/>
</dbReference>
<dbReference type="NCBIfam" id="TIGR00753">
    <property type="entry name" value="undec_PP_bacA"/>
    <property type="match status" value="1"/>
</dbReference>
<evidence type="ECO:0000256" key="9">
    <source>
        <dbReference type="ARBA" id="ARBA00022984"/>
    </source>
</evidence>
<dbReference type="Pfam" id="PF02673">
    <property type="entry name" value="BacA"/>
    <property type="match status" value="1"/>
</dbReference>
<feature type="transmembrane region" description="Helical" evidence="17">
    <location>
        <begin position="229"/>
        <end position="250"/>
    </location>
</feature>
<dbReference type="InterPro" id="IPR003824">
    <property type="entry name" value="UppP"/>
</dbReference>
<proteinExistence type="inferred from homology"/>
<keyword evidence="13 17" id="KW-0961">Cell wall biogenesis/degradation</keyword>
<keyword evidence="7 17" id="KW-0378">Hydrolase</keyword>
<dbReference type="NCBIfam" id="NF001391">
    <property type="entry name" value="PRK00281.1-5"/>
    <property type="match status" value="1"/>
</dbReference>